<dbReference type="SUPFAM" id="SSF50494">
    <property type="entry name" value="Trypsin-like serine proteases"/>
    <property type="match status" value="1"/>
</dbReference>
<proteinExistence type="inferred from homology"/>
<dbReference type="PRINTS" id="PR00861">
    <property type="entry name" value="ALYTICPTASE"/>
</dbReference>
<keyword evidence="12" id="KW-1185">Reference proteome</keyword>
<dbReference type="Gene3D" id="2.40.10.10">
    <property type="entry name" value="Trypsin-like serine proteases"/>
    <property type="match status" value="2"/>
</dbReference>
<feature type="signal peptide" evidence="8">
    <location>
        <begin position="1"/>
        <end position="37"/>
    </location>
</feature>
<evidence type="ECO:0000313" key="11">
    <source>
        <dbReference type="EMBL" id="GAA1913215.1"/>
    </source>
</evidence>
<dbReference type="InterPro" id="IPR001254">
    <property type="entry name" value="Trypsin_dom"/>
</dbReference>
<keyword evidence="4" id="KW-0378">Hydrolase</keyword>
<dbReference type="EMBL" id="BAAAMJ010000021">
    <property type="protein sequence ID" value="GAA1913215.1"/>
    <property type="molecule type" value="Genomic_DNA"/>
</dbReference>
<gene>
    <name evidence="11" type="ORF">GCM10009716_23590</name>
</gene>
<evidence type="ECO:0000256" key="7">
    <source>
        <dbReference type="ARBA" id="ARBA00023157"/>
    </source>
</evidence>
<keyword evidence="5" id="KW-0720">Serine protease</keyword>
<dbReference type="InterPro" id="IPR043504">
    <property type="entry name" value="Peptidase_S1_PA_chymotrypsin"/>
</dbReference>
<keyword evidence="6" id="KW-0865">Zymogen</keyword>
<evidence type="ECO:0000256" key="4">
    <source>
        <dbReference type="ARBA" id="ARBA00022801"/>
    </source>
</evidence>
<organism evidence="11 12">
    <name type="scientific">Streptomyces sodiiphilus</name>
    <dbReference type="NCBI Taxonomy" id="226217"/>
    <lineage>
        <taxon>Bacteria</taxon>
        <taxon>Bacillati</taxon>
        <taxon>Actinomycetota</taxon>
        <taxon>Actinomycetes</taxon>
        <taxon>Kitasatosporales</taxon>
        <taxon>Streptomycetaceae</taxon>
        <taxon>Streptomyces</taxon>
    </lineage>
</organism>
<accession>A0ABP5AH44</accession>
<dbReference type="CDD" id="cd21112">
    <property type="entry name" value="alphaLP-like"/>
    <property type="match status" value="1"/>
</dbReference>
<evidence type="ECO:0000256" key="5">
    <source>
        <dbReference type="ARBA" id="ARBA00022825"/>
    </source>
</evidence>
<keyword evidence="3 8" id="KW-0732">Signal</keyword>
<dbReference type="InterPro" id="IPR009003">
    <property type="entry name" value="Peptidase_S1_PA"/>
</dbReference>
<comment type="similarity">
    <text evidence="1">Belongs to the peptidase S1 family.</text>
</comment>
<dbReference type="RefSeq" id="WP_344261288.1">
    <property type="nucleotide sequence ID" value="NZ_BAAAMJ010000021.1"/>
</dbReference>
<feature type="domain" description="Peptidase S1" evidence="9">
    <location>
        <begin position="140"/>
        <end position="297"/>
    </location>
</feature>
<protein>
    <submittedName>
        <fullName evidence="11">S1 family peptidase</fullName>
    </submittedName>
</protein>
<evidence type="ECO:0000256" key="8">
    <source>
        <dbReference type="SAM" id="SignalP"/>
    </source>
</evidence>
<evidence type="ECO:0000256" key="1">
    <source>
        <dbReference type="ARBA" id="ARBA00007664"/>
    </source>
</evidence>
<evidence type="ECO:0000256" key="2">
    <source>
        <dbReference type="ARBA" id="ARBA00022670"/>
    </source>
</evidence>
<evidence type="ECO:0000256" key="6">
    <source>
        <dbReference type="ARBA" id="ARBA00023145"/>
    </source>
</evidence>
<name>A0ABP5AH44_9ACTN</name>
<evidence type="ECO:0000313" key="12">
    <source>
        <dbReference type="Proteomes" id="UP001501303"/>
    </source>
</evidence>
<feature type="domain" description="Peptidase S1A alpha-lytic prodomain" evidence="10">
    <location>
        <begin position="44"/>
        <end position="98"/>
    </location>
</feature>
<comment type="caution">
    <text evidence="11">The sequence shown here is derived from an EMBL/GenBank/DDBJ whole genome shotgun (WGS) entry which is preliminary data.</text>
</comment>
<dbReference type="InterPro" id="IPR001316">
    <property type="entry name" value="Pept_S1A_streptogrisin"/>
</dbReference>
<feature type="chain" id="PRO_5047357444" evidence="8">
    <location>
        <begin position="38"/>
        <end position="308"/>
    </location>
</feature>
<keyword evidence="2" id="KW-0645">Protease</keyword>
<evidence type="ECO:0000256" key="3">
    <source>
        <dbReference type="ARBA" id="ARBA00022729"/>
    </source>
</evidence>
<evidence type="ECO:0000259" key="10">
    <source>
        <dbReference type="Pfam" id="PF02983"/>
    </source>
</evidence>
<reference evidence="12" key="1">
    <citation type="journal article" date="2019" name="Int. J. Syst. Evol. Microbiol.">
        <title>The Global Catalogue of Microorganisms (GCM) 10K type strain sequencing project: providing services to taxonomists for standard genome sequencing and annotation.</title>
        <authorList>
            <consortium name="The Broad Institute Genomics Platform"/>
            <consortium name="The Broad Institute Genome Sequencing Center for Infectious Disease"/>
            <person name="Wu L."/>
            <person name="Ma J."/>
        </authorList>
    </citation>
    <scope>NUCLEOTIDE SEQUENCE [LARGE SCALE GENOMIC DNA]</scope>
    <source>
        <strain evidence="12">JCM 13581</strain>
    </source>
</reference>
<dbReference type="Pfam" id="PF02983">
    <property type="entry name" value="Pro_Al_protease"/>
    <property type="match status" value="1"/>
</dbReference>
<dbReference type="PIRSF" id="PIRSF001134">
    <property type="entry name" value="Streptogrisin"/>
    <property type="match status" value="1"/>
</dbReference>
<sequence>MRSHRTSRSGSRARLKTLVAATGLMAMMAFFVPQAAAAESVQTFSATQLEAASDAVLDADVAGTAWSVDEETGRVVVLADERVSKADMAKIRKEAGRLAGAIEFEHVEGTFQTFMRGGDAIYADLGWRCSLGFNVHAGSTYYFVTAGHCTEDPYGPTPPYPEWHNGSSWIGYTEHSYFPGRDHGLVRYNPQVRHPGEVNLYNGSYQRITSAADARMNQRVCRSGSTTQVRCGNVTGLNQTVNYGGGDIVYGLVRTNACAEPGDSGGPFFDGTVGLGMTSGGSGNCSSGGTTFFEPLTRTLSYYGVTLN</sequence>
<evidence type="ECO:0000259" key="9">
    <source>
        <dbReference type="Pfam" id="PF00089"/>
    </source>
</evidence>
<keyword evidence="7" id="KW-1015">Disulfide bond</keyword>
<dbReference type="Pfam" id="PF00089">
    <property type="entry name" value="Trypsin"/>
    <property type="match status" value="1"/>
</dbReference>
<dbReference type="Proteomes" id="UP001501303">
    <property type="component" value="Unassembled WGS sequence"/>
</dbReference>
<dbReference type="InterPro" id="IPR004236">
    <property type="entry name" value="Pept_S1_alpha_lytic"/>
</dbReference>